<reference evidence="2 3" key="1">
    <citation type="journal article" date="2022" name="G3 (Bethesda)">
        <title>Whole-genome sequence and methylome profiling of the almond [Prunus dulcis (Mill.) D.A. Webb] cultivar 'Nonpareil'.</title>
        <authorList>
            <person name="D'Amico-Willman K.M."/>
            <person name="Ouma W.Z."/>
            <person name="Meulia T."/>
            <person name="Sideli G.M."/>
            <person name="Gradziel T.M."/>
            <person name="Fresnedo-Ramirez J."/>
        </authorList>
    </citation>
    <scope>NUCLEOTIDE SEQUENCE [LARGE SCALE GENOMIC DNA]</scope>
    <source>
        <strain evidence="2">Clone GOH B32 T37-40</strain>
    </source>
</reference>
<dbReference type="SUPFAM" id="SSF53098">
    <property type="entry name" value="Ribonuclease H-like"/>
    <property type="match status" value="1"/>
</dbReference>
<gene>
    <name evidence="2" type="ORF">L3X38_013071</name>
</gene>
<dbReference type="InterPro" id="IPR053151">
    <property type="entry name" value="RNase_H-like"/>
</dbReference>
<dbReference type="PANTHER" id="PTHR47723">
    <property type="entry name" value="OS05G0353850 PROTEIN"/>
    <property type="match status" value="1"/>
</dbReference>
<dbReference type="GO" id="GO:0004523">
    <property type="term" value="F:RNA-DNA hybrid ribonuclease activity"/>
    <property type="evidence" value="ECO:0007669"/>
    <property type="project" value="InterPro"/>
</dbReference>
<evidence type="ECO:0000313" key="2">
    <source>
        <dbReference type="EMBL" id="KAI5345194.1"/>
    </source>
</evidence>
<feature type="domain" description="RNase H type-1" evidence="1">
    <location>
        <begin position="7"/>
        <end position="68"/>
    </location>
</feature>
<dbReference type="InterPro" id="IPR044730">
    <property type="entry name" value="RNase_H-like_dom_plant"/>
</dbReference>
<protein>
    <recommendedName>
        <fullName evidence="1">RNase H type-1 domain-containing protein</fullName>
    </recommendedName>
</protein>
<dbReference type="Proteomes" id="UP001054821">
    <property type="component" value="Chromosome 2"/>
</dbReference>
<accession>A0AAD4WKS8</accession>
<dbReference type="EMBL" id="JAJFAZ020000002">
    <property type="protein sequence ID" value="KAI5345194.1"/>
    <property type="molecule type" value="Genomic_DNA"/>
</dbReference>
<organism evidence="2 3">
    <name type="scientific">Prunus dulcis</name>
    <name type="common">Almond</name>
    <name type="synonym">Amygdalus dulcis</name>
    <dbReference type="NCBI Taxonomy" id="3755"/>
    <lineage>
        <taxon>Eukaryota</taxon>
        <taxon>Viridiplantae</taxon>
        <taxon>Streptophyta</taxon>
        <taxon>Embryophyta</taxon>
        <taxon>Tracheophyta</taxon>
        <taxon>Spermatophyta</taxon>
        <taxon>Magnoliopsida</taxon>
        <taxon>eudicotyledons</taxon>
        <taxon>Gunneridae</taxon>
        <taxon>Pentapetalae</taxon>
        <taxon>rosids</taxon>
        <taxon>fabids</taxon>
        <taxon>Rosales</taxon>
        <taxon>Rosaceae</taxon>
        <taxon>Amygdaloideae</taxon>
        <taxon>Amygdaleae</taxon>
        <taxon>Prunus</taxon>
    </lineage>
</organism>
<dbReference type="GO" id="GO:0003676">
    <property type="term" value="F:nucleic acid binding"/>
    <property type="evidence" value="ECO:0007669"/>
    <property type="project" value="InterPro"/>
</dbReference>
<dbReference type="CDD" id="cd06222">
    <property type="entry name" value="RNase_H_like"/>
    <property type="match status" value="1"/>
</dbReference>
<evidence type="ECO:0000313" key="3">
    <source>
        <dbReference type="Proteomes" id="UP001054821"/>
    </source>
</evidence>
<dbReference type="Gene3D" id="3.30.420.10">
    <property type="entry name" value="Ribonuclease H-like superfamily/Ribonuclease H"/>
    <property type="match status" value="1"/>
</dbReference>
<name>A0AAD4WKS8_PRUDU</name>
<evidence type="ECO:0000259" key="1">
    <source>
        <dbReference type="Pfam" id="PF13456"/>
    </source>
</evidence>
<proteinExistence type="predicted"/>
<dbReference type="Pfam" id="PF13456">
    <property type="entry name" value="RVT_3"/>
    <property type="match status" value="1"/>
</dbReference>
<dbReference type="PANTHER" id="PTHR47723:SF23">
    <property type="entry name" value="REVERSE TRANSCRIPTASE-LIKE PROTEIN"/>
    <property type="match status" value="1"/>
</dbReference>
<comment type="caution">
    <text evidence="2">The sequence shown here is derived from an EMBL/GenBank/DDBJ whole genome shotgun (WGS) entry which is preliminary data.</text>
</comment>
<dbReference type="InterPro" id="IPR002156">
    <property type="entry name" value="RNaseH_domain"/>
</dbReference>
<dbReference type="InterPro" id="IPR036397">
    <property type="entry name" value="RNaseH_sf"/>
</dbReference>
<dbReference type="InterPro" id="IPR012337">
    <property type="entry name" value="RNaseH-like_sf"/>
</dbReference>
<keyword evidence="3" id="KW-1185">Reference proteome</keyword>
<dbReference type="AlphaFoldDB" id="A0AAD4WKS8"/>
<sequence length="89" mass="9868">MVLLPFVIRNDNTHALLAGAKNIGVNSITVVECLALRDGLAHVVHHGWRNIIIEGDSKVVIDVVNKKCSTPGVFCNFYKMSHTWPLFVI</sequence>